<dbReference type="Proteomes" id="UP000320679">
    <property type="component" value="Unassembled WGS sequence"/>
</dbReference>
<keyword evidence="2" id="KW-0813">Transport</keyword>
<name>A0A523ULF6_UNCAE</name>
<proteinExistence type="predicted"/>
<evidence type="ECO:0000256" key="6">
    <source>
        <dbReference type="ARBA" id="ARBA00022989"/>
    </source>
</evidence>
<comment type="caution">
    <text evidence="10">The sequence shown here is derived from an EMBL/GenBank/DDBJ whole genome shotgun (WGS) entry which is preliminary data.</text>
</comment>
<feature type="transmembrane region" description="Helical" evidence="9">
    <location>
        <begin position="48"/>
        <end position="68"/>
    </location>
</feature>
<evidence type="ECO:0000313" key="10">
    <source>
        <dbReference type="EMBL" id="TET43363.1"/>
    </source>
</evidence>
<protein>
    <recommendedName>
        <fullName evidence="8">Autoinducer 2 import system permease protein LsrD</fullName>
    </recommendedName>
</protein>
<dbReference type="AlphaFoldDB" id="A0A523ULF6"/>
<evidence type="ECO:0000256" key="7">
    <source>
        <dbReference type="ARBA" id="ARBA00023136"/>
    </source>
</evidence>
<keyword evidence="7 9" id="KW-0472">Membrane</keyword>
<sequence length="328" mass="35784">MSRDSKSRFVKLFFGYQSSSIFLVLIGLILLFTFFSEYRFSSAPNIKVLLALGPEFSIIALGVGMLMVSGEFDLSVGSILVFCSFIFIKLFETGINLFLAGFITLAAGALLGLLNGLITTKAHIPSFITTLGTMMLWRGMALILSQGFPRHFNPGVLPLFSSILTGKIGGVLPVQVIWFGVFGLILWMVLHFHKFGNWVYATGDNKEAARAMGINTDRVKTICFMIVGILCAFVAVSQIARVSTFSSRAGDGWELKAIAASVVGGTSLMGGIGSMVGIFLGSITISVIENGLVMLRISYFWTYIIFGLVIILSVLSSIYLKRRKLKHH</sequence>
<keyword evidence="3" id="KW-1003">Cell membrane</keyword>
<keyword evidence="5 9" id="KW-0812">Transmembrane</keyword>
<evidence type="ECO:0000256" key="3">
    <source>
        <dbReference type="ARBA" id="ARBA00022475"/>
    </source>
</evidence>
<evidence type="ECO:0000256" key="1">
    <source>
        <dbReference type="ARBA" id="ARBA00004651"/>
    </source>
</evidence>
<gene>
    <name evidence="10" type="ORF">E3J59_06535</name>
</gene>
<accession>A0A523ULF6</accession>
<dbReference type="PANTHER" id="PTHR32196:SF71">
    <property type="entry name" value="AUTOINDUCER 2 IMPORT SYSTEM PERMEASE PROTEIN LSRD"/>
    <property type="match status" value="1"/>
</dbReference>
<reference evidence="10 11" key="1">
    <citation type="submission" date="2019-03" db="EMBL/GenBank/DDBJ databases">
        <title>Metabolic potential of uncultured bacteria and archaea associated with petroleum seepage in deep-sea sediments.</title>
        <authorList>
            <person name="Dong X."/>
            <person name="Hubert C."/>
        </authorList>
    </citation>
    <scope>NUCLEOTIDE SEQUENCE [LARGE SCALE GENOMIC DNA]</scope>
    <source>
        <strain evidence="10">E29_bin78</strain>
    </source>
</reference>
<dbReference type="GO" id="GO:0005886">
    <property type="term" value="C:plasma membrane"/>
    <property type="evidence" value="ECO:0007669"/>
    <property type="project" value="UniProtKB-SubCell"/>
</dbReference>
<dbReference type="PANTHER" id="PTHR32196">
    <property type="entry name" value="ABC TRANSPORTER PERMEASE PROTEIN YPHD-RELATED-RELATED"/>
    <property type="match status" value="1"/>
</dbReference>
<evidence type="ECO:0000313" key="11">
    <source>
        <dbReference type="Proteomes" id="UP000320679"/>
    </source>
</evidence>
<feature type="transmembrane region" description="Helical" evidence="9">
    <location>
        <begin position="300"/>
        <end position="320"/>
    </location>
</feature>
<evidence type="ECO:0000256" key="8">
    <source>
        <dbReference type="ARBA" id="ARBA00039381"/>
    </source>
</evidence>
<organism evidence="10 11">
    <name type="scientific">Aerophobetes bacterium</name>
    <dbReference type="NCBI Taxonomy" id="2030807"/>
    <lineage>
        <taxon>Bacteria</taxon>
        <taxon>Candidatus Aerophobota</taxon>
    </lineage>
</organism>
<feature type="transmembrane region" description="Helical" evidence="9">
    <location>
        <begin position="124"/>
        <end position="144"/>
    </location>
</feature>
<comment type="subcellular location">
    <subcellularLocation>
        <location evidence="1">Cell membrane</location>
        <topology evidence="1">Multi-pass membrane protein</topology>
    </subcellularLocation>
</comment>
<feature type="transmembrane region" description="Helical" evidence="9">
    <location>
        <begin position="219"/>
        <end position="236"/>
    </location>
</feature>
<evidence type="ECO:0000256" key="9">
    <source>
        <dbReference type="SAM" id="Phobius"/>
    </source>
</evidence>
<evidence type="ECO:0000256" key="4">
    <source>
        <dbReference type="ARBA" id="ARBA00022519"/>
    </source>
</evidence>
<keyword evidence="4" id="KW-0997">Cell inner membrane</keyword>
<feature type="transmembrane region" description="Helical" evidence="9">
    <location>
        <begin position="12"/>
        <end position="36"/>
    </location>
</feature>
<dbReference type="Pfam" id="PF02653">
    <property type="entry name" value="BPD_transp_2"/>
    <property type="match status" value="1"/>
</dbReference>
<evidence type="ECO:0000256" key="2">
    <source>
        <dbReference type="ARBA" id="ARBA00022448"/>
    </source>
</evidence>
<dbReference type="GO" id="GO:0022857">
    <property type="term" value="F:transmembrane transporter activity"/>
    <property type="evidence" value="ECO:0007669"/>
    <property type="project" value="InterPro"/>
</dbReference>
<dbReference type="InterPro" id="IPR001851">
    <property type="entry name" value="ABC_transp_permease"/>
</dbReference>
<feature type="transmembrane region" description="Helical" evidence="9">
    <location>
        <begin position="98"/>
        <end position="118"/>
    </location>
</feature>
<evidence type="ECO:0000256" key="5">
    <source>
        <dbReference type="ARBA" id="ARBA00022692"/>
    </source>
</evidence>
<feature type="transmembrane region" description="Helical" evidence="9">
    <location>
        <begin position="257"/>
        <end position="288"/>
    </location>
</feature>
<dbReference type="CDD" id="cd06579">
    <property type="entry name" value="TM_PBP1_transp_AraH_like"/>
    <property type="match status" value="1"/>
</dbReference>
<dbReference type="EMBL" id="SOJK01000274">
    <property type="protein sequence ID" value="TET43363.1"/>
    <property type="molecule type" value="Genomic_DNA"/>
</dbReference>
<feature type="transmembrane region" description="Helical" evidence="9">
    <location>
        <begin position="156"/>
        <end position="189"/>
    </location>
</feature>
<keyword evidence="6 9" id="KW-1133">Transmembrane helix</keyword>